<keyword evidence="2" id="KW-1185">Reference proteome</keyword>
<gene>
    <name evidence="1" type="ORF">MuYL_4258</name>
</gene>
<organism evidence="1 2">
    <name type="scientific">Mucilaginibacter xinganensis</name>
    <dbReference type="NCBI Taxonomy" id="1234841"/>
    <lineage>
        <taxon>Bacteria</taxon>
        <taxon>Pseudomonadati</taxon>
        <taxon>Bacteroidota</taxon>
        <taxon>Sphingobacteriia</taxon>
        <taxon>Sphingobacteriales</taxon>
        <taxon>Sphingobacteriaceae</taxon>
        <taxon>Mucilaginibacter</taxon>
    </lineage>
</organism>
<dbReference type="EMBL" id="CP022743">
    <property type="protein sequence ID" value="ASU36143.1"/>
    <property type="molecule type" value="Genomic_DNA"/>
</dbReference>
<dbReference type="AlphaFoldDB" id="A0A223P1Y3"/>
<proteinExistence type="predicted"/>
<evidence type="ECO:0000313" key="1">
    <source>
        <dbReference type="EMBL" id="ASU36143.1"/>
    </source>
</evidence>
<dbReference type="KEGG" id="muc:MuYL_4258"/>
<reference evidence="1 2" key="1">
    <citation type="submission" date="2017-08" db="EMBL/GenBank/DDBJ databases">
        <title>Complete genome sequence of Mucilaginibacter sp. strain BJC16-A31.</title>
        <authorList>
            <consortium name="Henan University of Science and Technology"/>
            <person name="You X."/>
        </authorList>
    </citation>
    <scope>NUCLEOTIDE SEQUENCE [LARGE SCALE GENOMIC DNA]</scope>
    <source>
        <strain evidence="1 2">BJC16-A31</strain>
    </source>
</reference>
<accession>A0A223P1Y3</accession>
<protein>
    <submittedName>
        <fullName evidence="1">Uncharacterized protein</fullName>
    </submittedName>
</protein>
<sequence>MPHLIITTANIQDSYESRKEQYIESIEACLKYRHFFHSYTILECVSEKEDYLNKYNTVYSTEGNVHANKGLNEMKHLRSFLNQAGFDDHQPIIKLSGKYLVEDDYFFKSVQALWKKYDSIFKNDNDVFEGKGYHTFFYYMKKGLFINTIDSIDFSAGNDRPIEWDLKDYLLVNEKHIEIDRLGVLARQGTNSEKIFRC</sequence>
<evidence type="ECO:0000313" key="2">
    <source>
        <dbReference type="Proteomes" id="UP000215002"/>
    </source>
</evidence>
<name>A0A223P1Y3_9SPHI</name>
<dbReference type="OrthoDB" id="793327at2"/>
<dbReference type="Proteomes" id="UP000215002">
    <property type="component" value="Chromosome"/>
</dbReference>
<dbReference type="RefSeq" id="WP_157740990.1">
    <property type="nucleotide sequence ID" value="NZ_CP022743.1"/>
</dbReference>